<dbReference type="InterPro" id="IPR016639">
    <property type="entry name" value="GST_Omega/GSH"/>
</dbReference>
<dbReference type="SFLD" id="SFLDG01148">
    <property type="entry name" value="Xi_(cytGST)"/>
    <property type="match status" value="1"/>
</dbReference>
<organism evidence="5 6">
    <name type="scientific">Rubrobacter marinus</name>
    <dbReference type="NCBI Taxonomy" id="2653852"/>
    <lineage>
        <taxon>Bacteria</taxon>
        <taxon>Bacillati</taxon>
        <taxon>Actinomycetota</taxon>
        <taxon>Rubrobacteria</taxon>
        <taxon>Rubrobacterales</taxon>
        <taxon>Rubrobacteraceae</taxon>
        <taxon>Rubrobacter</taxon>
    </lineage>
</organism>
<keyword evidence="6" id="KW-1185">Reference proteome</keyword>
<sequence>MPGMLVEGEWKTEDSIPRDSEGRFVRSTTSFRDRVTADGSSGFAAEAGRYHLYVANACPWAHRTIILRALKGLEGAISMSVVGSYMGEDGWGWYGEPGEVPDELFGSRFLREVYQKADPGYTGRVTTPVLWDKETGTIVNNESREIIRMLDHEFDGVEGARADVDLCPEDLREEVDRVTDEIYDPVNNGVYRSGFATSQPAYEEAVTELFGALDRWEAVLGEQRYLTGDRITEADWCMFPTLVRFDAVYHGHFKCNLRRIVDYPNLWNYTKELYQYPGVAETVNMDHIKKHYYRSHEGINPTRIVPKGPILDFTEPHDRDRRYG</sequence>
<evidence type="ECO:0000256" key="3">
    <source>
        <dbReference type="PIRSR" id="PIRSR015753-3"/>
    </source>
</evidence>
<dbReference type="Gene3D" id="3.40.30.10">
    <property type="entry name" value="Glutaredoxin"/>
    <property type="match status" value="1"/>
</dbReference>
<dbReference type="Pfam" id="PF13409">
    <property type="entry name" value="GST_N_2"/>
    <property type="match status" value="1"/>
</dbReference>
<dbReference type="InterPro" id="IPR004045">
    <property type="entry name" value="Glutathione_S-Trfase_N"/>
</dbReference>
<dbReference type="CDD" id="cd03190">
    <property type="entry name" value="GST_C_Omega_like"/>
    <property type="match status" value="1"/>
</dbReference>
<dbReference type="SFLD" id="SFLDG01206">
    <property type="entry name" value="Xi.1"/>
    <property type="match status" value="1"/>
</dbReference>
<evidence type="ECO:0000256" key="1">
    <source>
        <dbReference type="PIRSR" id="PIRSR015753-1"/>
    </source>
</evidence>
<dbReference type="GO" id="GO:0005737">
    <property type="term" value="C:cytoplasm"/>
    <property type="evidence" value="ECO:0007669"/>
    <property type="project" value="TreeGrafter"/>
</dbReference>
<proteinExistence type="predicted"/>
<dbReference type="Pfam" id="PF13410">
    <property type="entry name" value="GST_C_2"/>
    <property type="match status" value="1"/>
</dbReference>
<dbReference type="Proteomes" id="UP000502706">
    <property type="component" value="Chromosome"/>
</dbReference>
<dbReference type="Gene3D" id="1.20.1050.10">
    <property type="match status" value="1"/>
</dbReference>
<dbReference type="AlphaFoldDB" id="A0A6G8PVJ6"/>
<dbReference type="SUPFAM" id="SSF52833">
    <property type="entry name" value="Thioredoxin-like"/>
    <property type="match status" value="1"/>
</dbReference>
<evidence type="ECO:0000256" key="2">
    <source>
        <dbReference type="PIRSR" id="PIRSR015753-2"/>
    </source>
</evidence>
<dbReference type="InterPro" id="IPR040079">
    <property type="entry name" value="Glutathione_S-Trfase"/>
</dbReference>
<feature type="binding site" evidence="2">
    <location>
        <position position="91"/>
    </location>
    <ligand>
        <name>glutathione</name>
        <dbReference type="ChEBI" id="CHEBI:57925"/>
    </ligand>
</feature>
<protein>
    <submittedName>
        <fullName evidence="5">Glutathione S-transferase family protein</fullName>
    </submittedName>
</protein>
<feature type="binding site" evidence="2">
    <location>
        <begin position="142"/>
        <end position="143"/>
    </location>
    <ligand>
        <name>glutathione</name>
        <dbReference type="ChEBI" id="CHEBI:57925"/>
    </ligand>
</feature>
<feature type="site" description="Lowers pKa of active site Cys" evidence="3">
    <location>
        <position position="292"/>
    </location>
</feature>
<name>A0A6G8PVJ6_9ACTN</name>
<dbReference type="PROSITE" id="PS50405">
    <property type="entry name" value="GST_CTER"/>
    <property type="match status" value="1"/>
</dbReference>
<dbReference type="SFLD" id="SFLDS00019">
    <property type="entry name" value="Glutathione_Transferase_(cytos"/>
    <property type="match status" value="1"/>
</dbReference>
<feature type="domain" description="GST C-terminal" evidence="4">
    <location>
        <begin position="168"/>
        <end position="292"/>
    </location>
</feature>
<feature type="active site" description="Nucleophile" evidence="1">
    <location>
        <position position="58"/>
    </location>
</feature>
<dbReference type="InterPro" id="IPR036282">
    <property type="entry name" value="Glutathione-S-Trfase_C_sf"/>
</dbReference>
<reference evidence="5 6" key="1">
    <citation type="submission" date="2019-10" db="EMBL/GenBank/DDBJ databases">
        <title>Rubrobacter sp nov SCSIO 52915 isolated from a deep-sea sediment in the South China Sea.</title>
        <authorList>
            <person name="Chen R.W."/>
        </authorList>
    </citation>
    <scope>NUCLEOTIDE SEQUENCE [LARGE SCALE GENOMIC DNA]</scope>
    <source>
        <strain evidence="5 6">SCSIO 52915</strain>
    </source>
</reference>
<dbReference type="GO" id="GO:0004364">
    <property type="term" value="F:glutathione transferase activity"/>
    <property type="evidence" value="ECO:0007669"/>
    <property type="project" value="InterPro"/>
</dbReference>
<feature type="site" description="Lowers pKa of active site Cys" evidence="3">
    <location>
        <position position="249"/>
    </location>
</feature>
<dbReference type="PIRSF" id="PIRSF015753">
    <property type="entry name" value="GST"/>
    <property type="match status" value="1"/>
</dbReference>
<dbReference type="EMBL" id="CP045121">
    <property type="protein sequence ID" value="QIN78230.1"/>
    <property type="molecule type" value="Genomic_DNA"/>
</dbReference>
<dbReference type="KEGG" id="rmar:GBA65_06585"/>
<evidence type="ECO:0000313" key="6">
    <source>
        <dbReference type="Proteomes" id="UP000502706"/>
    </source>
</evidence>
<keyword evidence="5" id="KW-0808">Transferase</keyword>
<dbReference type="PANTHER" id="PTHR32419">
    <property type="entry name" value="GLUTATHIONYL-HYDROQUINONE REDUCTASE"/>
    <property type="match status" value="1"/>
</dbReference>
<dbReference type="SUPFAM" id="SSF47616">
    <property type="entry name" value="GST C-terminal domain-like"/>
    <property type="match status" value="1"/>
</dbReference>
<evidence type="ECO:0000313" key="5">
    <source>
        <dbReference type="EMBL" id="QIN78230.1"/>
    </source>
</evidence>
<gene>
    <name evidence="5" type="ORF">GBA65_06585</name>
</gene>
<accession>A0A6G8PVJ6</accession>
<evidence type="ECO:0000259" key="4">
    <source>
        <dbReference type="PROSITE" id="PS50405"/>
    </source>
</evidence>
<dbReference type="InterPro" id="IPR010987">
    <property type="entry name" value="Glutathione-S-Trfase_C-like"/>
</dbReference>
<dbReference type="RefSeq" id="WP_166395907.1">
    <property type="nucleotide sequence ID" value="NZ_CP045121.1"/>
</dbReference>
<dbReference type="PANTHER" id="PTHR32419:SF6">
    <property type="entry name" value="GLUTATHIONE S-TRANSFERASE OMEGA-LIKE 1-RELATED"/>
    <property type="match status" value="1"/>
</dbReference>
<feature type="active site" description="Proton donor/acceptor" evidence="1">
    <location>
        <position position="191"/>
    </location>
</feature>
<dbReference type="InterPro" id="IPR047047">
    <property type="entry name" value="GST_Omega-like_C"/>
</dbReference>
<dbReference type="InterPro" id="IPR036249">
    <property type="entry name" value="Thioredoxin-like_sf"/>
</dbReference>